<feature type="domain" description="RING-CH-type" evidence="15">
    <location>
        <begin position="45"/>
        <end position="104"/>
    </location>
</feature>
<feature type="transmembrane region" description="Helical" evidence="14">
    <location>
        <begin position="359"/>
        <end position="380"/>
    </location>
</feature>
<keyword evidence="5" id="KW-0808">Transferase</keyword>
<dbReference type="AlphaFoldDB" id="A0A7S3NKR1"/>
<feature type="compositionally biased region" description="Acidic residues" evidence="13">
    <location>
        <begin position="279"/>
        <end position="295"/>
    </location>
</feature>
<evidence type="ECO:0000256" key="4">
    <source>
        <dbReference type="ARBA" id="ARBA00012483"/>
    </source>
</evidence>
<feature type="transmembrane region" description="Helical" evidence="14">
    <location>
        <begin position="479"/>
        <end position="500"/>
    </location>
</feature>
<feature type="transmembrane region" description="Helical" evidence="14">
    <location>
        <begin position="733"/>
        <end position="754"/>
    </location>
</feature>
<feature type="transmembrane region" description="Helical" evidence="14">
    <location>
        <begin position="182"/>
        <end position="202"/>
    </location>
</feature>
<keyword evidence="12 14" id="KW-0472">Membrane</keyword>
<evidence type="ECO:0000256" key="13">
    <source>
        <dbReference type="SAM" id="MobiDB-lite"/>
    </source>
</evidence>
<accession>A0A7S3NKR1</accession>
<evidence type="ECO:0000256" key="8">
    <source>
        <dbReference type="ARBA" id="ARBA00022771"/>
    </source>
</evidence>
<dbReference type="SUPFAM" id="SSF57850">
    <property type="entry name" value="RING/U-box"/>
    <property type="match status" value="1"/>
</dbReference>
<proteinExistence type="predicted"/>
<evidence type="ECO:0000256" key="5">
    <source>
        <dbReference type="ARBA" id="ARBA00022679"/>
    </source>
</evidence>
<dbReference type="CDD" id="cd16702">
    <property type="entry name" value="RING_CH-C4HC3_MARCH6"/>
    <property type="match status" value="1"/>
</dbReference>
<comment type="pathway">
    <text evidence="3">Protein modification; protein ubiquitination.</text>
</comment>
<evidence type="ECO:0000256" key="12">
    <source>
        <dbReference type="ARBA" id="ARBA00023136"/>
    </source>
</evidence>
<dbReference type="GO" id="GO:0008270">
    <property type="term" value="F:zinc ion binding"/>
    <property type="evidence" value="ECO:0007669"/>
    <property type="project" value="UniProtKB-KW"/>
</dbReference>
<evidence type="ECO:0000256" key="7">
    <source>
        <dbReference type="ARBA" id="ARBA00022723"/>
    </source>
</evidence>
<dbReference type="InterPro" id="IPR011016">
    <property type="entry name" value="Znf_RING-CH"/>
</dbReference>
<keyword evidence="9" id="KW-0833">Ubl conjugation pathway</keyword>
<dbReference type="EMBL" id="HBIJ01011325">
    <property type="protein sequence ID" value="CAE0367008.1"/>
    <property type="molecule type" value="Transcribed_RNA"/>
</dbReference>
<evidence type="ECO:0000313" key="16">
    <source>
        <dbReference type="EMBL" id="CAE0367008.1"/>
    </source>
</evidence>
<evidence type="ECO:0000256" key="14">
    <source>
        <dbReference type="SAM" id="Phobius"/>
    </source>
</evidence>
<gene>
    <name evidence="16" type="ORF">ALAG00032_LOCUS7756</name>
</gene>
<dbReference type="GO" id="GO:0005789">
    <property type="term" value="C:endoplasmic reticulum membrane"/>
    <property type="evidence" value="ECO:0007669"/>
    <property type="project" value="TreeGrafter"/>
</dbReference>
<sequence>MVSAGSYLDGEADVSEENLGIVTDDIVENTFGGESKENNASQEIVDEEEEKECRICRSSDGNVLYMPCRCRGSIKYVHEDCLTAWLNHKGTDKCELCSYVFKFEPIYADNAPERVSTPIMIISGFKFIFRKALPFLARLGLSITLWLIATPLATCILYRAWVHSVPSHIPVSWSWRRVAEEVGSGLAIVAAIVISFLSLLSFTDYMRVRWELLDDIHGNPVQGLEINNNQQPVEHDAPQIQQNQDIRENAAVEQDAQVVVDNDNDDEEPPPLLPRPQIDQDEENEQQEEMNENEDQPNIIEHVPEPVQPQIPQPPPPPPQPPIFPQRHLHHEEEEIELHIAVDELLGLRGPIVNVARNVSWLVVFNAAYLGVFAFVPFAVGSMVSNCFDSRKLRFFGARILAPVLGSIFVDSDSKISHSTSTTSNNASPPTLRLDDLVTMGLGYAAMGLVACAWRAALKSAPSWLRRRAPPRTLRRAERALDAAAAAAKVAALLVLKMVLLPSMLGAGLDRGLTRPGVIALRSTKWHPLSWPQEQNCSLILIRDDISSIEENIHPPLHLDDEKATVSSVTEEELLRNVWDDMNAKRNDTILKEDEMNARELLAVDDEGTPQQQYENHTEELILVKEQQQQEEQQEMKSSNITNTKEPEFSSISGLVAAAQLLGGGWLGCALARWVLGITFMLVVTVAVLQLREVLHPSILARAVRPHEPRPDLLATLLAEPAKAHARRLATSLAIYGALLILAVSVPAAALSALCSMRQQENDTCYLFVARFSYVAARVQIPIELVLFHLALLALLERLKTKLREAQHGWLRFSCKKLDLEHFLLPMPDVSTFNDRSPLFRWAWGDEQPGPVELALEARAPPRDGHLGIRLTILGLASWLAIVLAALLLGVGPLLLGRFLIELLRFPSSHDPLNLAAGWAALVFLFSSHLDDEEQIDEAAVERNLAAAPPQVAEILPRVQHNVDENEEATHRRKWRRGPVALLDDDVADASSVNLYGLALVFCVLWFGVAPLSLGCMYDVLVVASRQEWADWEYGLPPLDYVRDWFLGICVLNGLVIVAAREYQHNEDDENEPETRWMAACARFVNGVSKYVRGHSLASCFDPDFVYRLALPIIIDVAETATEAAVPTWAGLLAGRALLGAASNDTFAPTGAQLLILFRYALVGTFLATASLHLIEPIKNWYVNIHYLSLFFNISLRFNYVHAGIRDSQYLVGSRLQNLQDDNIGRASST</sequence>
<keyword evidence="11 14" id="KW-1133">Transmembrane helix</keyword>
<dbReference type="Pfam" id="PF12906">
    <property type="entry name" value="RINGv"/>
    <property type="match status" value="1"/>
</dbReference>
<feature type="region of interest" description="Disordered" evidence="13">
    <location>
        <begin position="261"/>
        <end position="295"/>
    </location>
</feature>
<evidence type="ECO:0000256" key="11">
    <source>
        <dbReference type="ARBA" id="ARBA00022989"/>
    </source>
</evidence>
<evidence type="ECO:0000256" key="2">
    <source>
        <dbReference type="ARBA" id="ARBA00004141"/>
    </source>
</evidence>
<dbReference type="InterPro" id="IPR013083">
    <property type="entry name" value="Znf_RING/FYVE/PHD"/>
</dbReference>
<protein>
    <recommendedName>
        <fullName evidence="4">RING-type E3 ubiquitin transferase</fullName>
        <ecNumber evidence="4">2.3.2.27</ecNumber>
    </recommendedName>
</protein>
<evidence type="ECO:0000256" key="9">
    <source>
        <dbReference type="ARBA" id="ARBA00022786"/>
    </source>
</evidence>
<evidence type="ECO:0000256" key="3">
    <source>
        <dbReference type="ARBA" id="ARBA00004906"/>
    </source>
</evidence>
<dbReference type="PANTHER" id="PTHR13145">
    <property type="entry name" value="SSM4 PROTEIN"/>
    <property type="match status" value="1"/>
</dbReference>
<feature type="transmembrane region" description="Helical" evidence="14">
    <location>
        <begin position="437"/>
        <end position="458"/>
    </location>
</feature>
<comment type="subcellular location">
    <subcellularLocation>
        <location evidence="2">Membrane</location>
        <topology evidence="2">Multi-pass membrane protein</topology>
    </subcellularLocation>
</comment>
<reference evidence="16" key="1">
    <citation type="submission" date="2021-01" db="EMBL/GenBank/DDBJ databases">
        <authorList>
            <person name="Corre E."/>
            <person name="Pelletier E."/>
            <person name="Niang G."/>
            <person name="Scheremetjew M."/>
            <person name="Finn R."/>
            <person name="Kale V."/>
            <person name="Holt S."/>
            <person name="Cochrane G."/>
            <person name="Meng A."/>
            <person name="Brown T."/>
            <person name="Cohen L."/>
        </authorList>
    </citation>
    <scope>NUCLEOTIDE SEQUENCE</scope>
    <source>
        <strain evidence="16">CCMP1510</strain>
    </source>
</reference>
<evidence type="ECO:0000256" key="10">
    <source>
        <dbReference type="ARBA" id="ARBA00022833"/>
    </source>
</evidence>
<keyword evidence="10" id="KW-0862">Zinc</keyword>
<feature type="transmembrane region" description="Helical" evidence="14">
    <location>
        <begin position="135"/>
        <end position="162"/>
    </location>
</feature>
<feature type="transmembrane region" description="Helical" evidence="14">
    <location>
        <begin position="873"/>
        <end position="901"/>
    </location>
</feature>
<name>A0A7S3NKR1_9STRA</name>
<dbReference type="PANTHER" id="PTHR13145:SF0">
    <property type="entry name" value="E3 UBIQUITIN-PROTEIN LIGASE MARCHF6"/>
    <property type="match status" value="1"/>
</dbReference>
<feature type="transmembrane region" description="Helical" evidence="14">
    <location>
        <begin position="671"/>
        <end position="691"/>
    </location>
</feature>
<keyword evidence="7" id="KW-0479">Metal-binding</keyword>
<dbReference type="EC" id="2.3.2.27" evidence="4"/>
<comment type="catalytic activity">
    <reaction evidence="1">
        <text>S-ubiquitinyl-[E2 ubiquitin-conjugating enzyme]-L-cysteine + [acceptor protein]-L-lysine = [E2 ubiquitin-conjugating enzyme]-L-cysteine + N(6)-ubiquitinyl-[acceptor protein]-L-lysine.</text>
        <dbReference type="EC" id="2.3.2.27"/>
    </reaction>
</comment>
<evidence type="ECO:0000259" key="15">
    <source>
        <dbReference type="PROSITE" id="PS51292"/>
    </source>
</evidence>
<dbReference type="Gene3D" id="3.30.40.10">
    <property type="entry name" value="Zinc/RING finger domain, C3HC4 (zinc finger)"/>
    <property type="match status" value="1"/>
</dbReference>
<dbReference type="SMART" id="SM00744">
    <property type="entry name" value="RINGv"/>
    <property type="match status" value="1"/>
</dbReference>
<organism evidence="16">
    <name type="scientific">Aureoumbra lagunensis</name>
    <dbReference type="NCBI Taxonomy" id="44058"/>
    <lineage>
        <taxon>Eukaryota</taxon>
        <taxon>Sar</taxon>
        <taxon>Stramenopiles</taxon>
        <taxon>Ochrophyta</taxon>
        <taxon>Pelagophyceae</taxon>
        <taxon>Pelagomonadales</taxon>
        <taxon>Aureoumbra</taxon>
    </lineage>
</organism>
<keyword evidence="6 14" id="KW-0812">Transmembrane</keyword>
<dbReference type="GO" id="GO:0061630">
    <property type="term" value="F:ubiquitin protein ligase activity"/>
    <property type="evidence" value="ECO:0007669"/>
    <property type="project" value="UniProtKB-EC"/>
</dbReference>
<evidence type="ECO:0000256" key="1">
    <source>
        <dbReference type="ARBA" id="ARBA00000900"/>
    </source>
</evidence>
<dbReference type="GO" id="GO:0036503">
    <property type="term" value="P:ERAD pathway"/>
    <property type="evidence" value="ECO:0007669"/>
    <property type="project" value="TreeGrafter"/>
</dbReference>
<feature type="transmembrane region" description="Helical" evidence="14">
    <location>
        <begin position="774"/>
        <end position="796"/>
    </location>
</feature>
<keyword evidence="8" id="KW-0863">Zinc-finger</keyword>
<dbReference type="PROSITE" id="PS51292">
    <property type="entry name" value="ZF_RING_CH"/>
    <property type="match status" value="1"/>
</dbReference>
<evidence type="ECO:0000256" key="6">
    <source>
        <dbReference type="ARBA" id="ARBA00022692"/>
    </source>
</evidence>